<evidence type="ECO:0000313" key="2">
    <source>
        <dbReference type="Proteomes" id="UP000735302"/>
    </source>
</evidence>
<organism evidence="1 2">
    <name type="scientific">Plakobranchus ocellatus</name>
    <dbReference type="NCBI Taxonomy" id="259542"/>
    <lineage>
        <taxon>Eukaryota</taxon>
        <taxon>Metazoa</taxon>
        <taxon>Spiralia</taxon>
        <taxon>Lophotrochozoa</taxon>
        <taxon>Mollusca</taxon>
        <taxon>Gastropoda</taxon>
        <taxon>Heterobranchia</taxon>
        <taxon>Euthyneura</taxon>
        <taxon>Panpulmonata</taxon>
        <taxon>Sacoglossa</taxon>
        <taxon>Placobranchoidea</taxon>
        <taxon>Plakobranchidae</taxon>
        <taxon>Plakobranchus</taxon>
    </lineage>
</organism>
<proteinExistence type="predicted"/>
<dbReference type="Proteomes" id="UP000735302">
    <property type="component" value="Unassembled WGS sequence"/>
</dbReference>
<name>A0AAV4ANX2_9GAST</name>
<protein>
    <recommendedName>
        <fullName evidence="3">Secreted protein</fullName>
    </recommendedName>
</protein>
<dbReference type="AlphaFoldDB" id="A0AAV4ANX2"/>
<gene>
    <name evidence="1" type="ORF">PoB_003440900</name>
</gene>
<comment type="caution">
    <text evidence="1">The sequence shown here is derived from an EMBL/GenBank/DDBJ whole genome shotgun (WGS) entry which is preliminary data.</text>
</comment>
<reference evidence="1 2" key="1">
    <citation type="journal article" date="2021" name="Elife">
        <title>Chloroplast acquisition without the gene transfer in kleptoplastic sea slugs, Plakobranchus ocellatus.</title>
        <authorList>
            <person name="Maeda T."/>
            <person name="Takahashi S."/>
            <person name="Yoshida T."/>
            <person name="Shimamura S."/>
            <person name="Takaki Y."/>
            <person name="Nagai Y."/>
            <person name="Toyoda A."/>
            <person name="Suzuki Y."/>
            <person name="Arimoto A."/>
            <person name="Ishii H."/>
            <person name="Satoh N."/>
            <person name="Nishiyama T."/>
            <person name="Hasebe M."/>
            <person name="Maruyama T."/>
            <person name="Minagawa J."/>
            <person name="Obokata J."/>
            <person name="Shigenobu S."/>
        </authorList>
    </citation>
    <scope>NUCLEOTIDE SEQUENCE [LARGE SCALE GENOMIC DNA]</scope>
</reference>
<dbReference type="EMBL" id="BLXT01003924">
    <property type="protein sequence ID" value="GFO07904.1"/>
    <property type="molecule type" value="Genomic_DNA"/>
</dbReference>
<evidence type="ECO:0000313" key="1">
    <source>
        <dbReference type="EMBL" id="GFO07904.1"/>
    </source>
</evidence>
<accession>A0AAV4ANX2</accession>
<sequence>MSTTCKLTCQALLGVLVIPGPNGLRLPLVSQHSIVRHLTLTCKKEIPEEPLGFSKRTRSAMAWACREDLVSL</sequence>
<evidence type="ECO:0008006" key="3">
    <source>
        <dbReference type="Google" id="ProtNLM"/>
    </source>
</evidence>
<keyword evidence="2" id="KW-1185">Reference proteome</keyword>